<keyword evidence="3" id="KW-1185">Reference proteome</keyword>
<dbReference type="PANTHER" id="PTHR38436">
    <property type="entry name" value="POLYKETIDE CYCLASE SNOAL-LIKE DOMAIN"/>
    <property type="match status" value="1"/>
</dbReference>
<dbReference type="Proteomes" id="UP001596484">
    <property type="component" value="Unassembled WGS sequence"/>
</dbReference>
<protein>
    <submittedName>
        <fullName evidence="2">Ester cyclase</fullName>
    </submittedName>
</protein>
<dbReference type="PANTHER" id="PTHR38436:SF1">
    <property type="entry name" value="ESTER CYCLASE"/>
    <property type="match status" value="1"/>
</dbReference>
<dbReference type="Pfam" id="PF07366">
    <property type="entry name" value="SnoaL"/>
    <property type="match status" value="1"/>
</dbReference>
<evidence type="ECO:0000313" key="2">
    <source>
        <dbReference type="EMBL" id="MFC7446360.1"/>
    </source>
</evidence>
<dbReference type="EMBL" id="JBHTCS010000001">
    <property type="protein sequence ID" value="MFC7446360.1"/>
    <property type="molecule type" value="Genomic_DNA"/>
</dbReference>
<comment type="caution">
    <text evidence="2">The sequence shown here is derived from an EMBL/GenBank/DDBJ whole genome shotgun (WGS) entry which is preliminary data.</text>
</comment>
<feature type="region of interest" description="Disordered" evidence="1">
    <location>
        <begin position="1"/>
        <end position="26"/>
    </location>
</feature>
<dbReference type="RefSeq" id="WP_378400776.1">
    <property type="nucleotide sequence ID" value="NZ_JBHTCS010000001.1"/>
</dbReference>
<reference evidence="3" key="1">
    <citation type="journal article" date="2019" name="Int. J. Syst. Evol. Microbiol.">
        <title>The Global Catalogue of Microorganisms (GCM) 10K type strain sequencing project: providing services to taxonomists for standard genome sequencing and annotation.</title>
        <authorList>
            <consortium name="The Broad Institute Genomics Platform"/>
            <consortium name="The Broad Institute Genome Sequencing Center for Infectious Disease"/>
            <person name="Wu L."/>
            <person name="Ma J."/>
        </authorList>
    </citation>
    <scope>NUCLEOTIDE SEQUENCE [LARGE SCALE GENOMIC DNA]</scope>
    <source>
        <strain evidence="3">ICMP 19430</strain>
    </source>
</reference>
<proteinExistence type="predicted"/>
<name>A0ABW2RRF4_9NOCA</name>
<organism evidence="2 3">
    <name type="scientific">Rhodococcus daqingensis</name>
    <dbReference type="NCBI Taxonomy" id="2479363"/>
    <lineage>
        <taxon>Bacteria</taxon>
        <taxon>Bacillati</taxon>
        <taxon>Actinomycetota</taxon>
        <taxon>Actinomycetes</taxon>
        <taxon>Mycobacteriales</taxon>
        <taxon>Nocardiaceae</taxon>
        <taxon>Rhodococcus</taxon>
    </lineage>
</organism>
<dbReference type="SUPFAM" id="SSF54427">
    <property type="entry name" value="NTF2-like"/>
    <property type="match status" value="1"/>
</dbReference>
<dbReference type="InterPro" id="IPR009959">
    <property type="entry name" value="Cyclase_SnoaL-like"/>
</dbReference>
<dbReference type="InterPro" id="IPR032710">
    <property type="entry name" value="NTF2-like_dom_sf"/>
</dbReference>
<accession>A0ABW2RRF4</accession>
<dbReference type="Gene3D" id="3.10.450.50">
    <property type="match status" value="1"/>
</dbReference>
<evidence type="ECO:0000313" key="3">
    <source>
        <dbReference type="Proteomes" id="UP001596484"/>
    </source>
</evidence>
<evidence type="ECO:0000256" key="1">
    <source>
        <dbReference type="SAM" id="MobiDB-lite"/>
    </source>
</evidence>
<sequence length="187" mass="20574">MCPRSPADDVQPEDLSHTSTATTPPRDVSNAELVRWAVDRLNAKDLDSLRSRWWAADSVVHFPTGTCRGTTEIAAYFEQAFAAVADFAMEILSIAGAGDDVFVHWHLTGRHVGTFVGIAGTGRRIDFEGIEHFVIADGKVVTNTVRYDQMEFARQIKMLPPDGSMADRAIKAAFNAKTRVAGIARRR</sequence>
<gene>
    <name evidence="2" type="ORF">ACFQS9_00495</name>
</gene>